<dbReference type="InterPro" id="IPR032174">
    <property type="entry name" value="Aquarius_N"/>
</dbReference>
<evidence type="ECO:0008006" key="9">
    <source>
        <dbReference type="Google" id="ProtNLM"/>
    </source>
</evidence>
<keyword evidence="8" id="KW-1185">Reference proteome</keyword>
<evidence type="ECO:0000259" key="5">
    <source>
        <dbReference type="Pfam" id="PF21143"/>
    </source>
</evidence>
<accession>A0ABD3E1M6</accession>
<organism evidence="7 8">
    <name type="scientific">Castilleja foliolosa</name>
    <dbReference type="NCBI Taxonomy" id="1961234"/>
    <lineage>
        <taxon>Eukaryota</taxon>
        <taxon>Viridiplantae</taxon>
        <taxon>Streptophyta</taxon>
        <taxon>Embryophyta</taxon>
        <taxon>Tracheophyta</taxon>
        <taxon>Spermatophyta</taxon>
        <taxon>Magnoliopsida</taxon>
        <taxon>eudicotyledons</taxon>
        <taxon>Gunneridae</taxon>
        <taxon>Pentapetalae</taxon>
        <taxon>asterids</taxon>
        <taxon>lamiids</taxon>
        <taxon>Lamiales</taxon>
        <taxon>Orobanchaceae</taxon>
        <taxon>Pedicularideae</taxon>
        <taxon>Castillejinae</taxon>
        <taxon>Castilleja</taxon>
    </lineage>
</organism>
<dbReference type="PANTHER" id="PTHR10887">
    <property type="entry name" value="DNA2/NAM7 HELICASE FAMILY"/>
    <property type="match status" value="1"/>
</dbReference>
<dbReference type="InterPro" id="IPR026300">
    <property type="entry name" value="CWF11_fam"/>
</dbReference>
<feature type="domain" description="RNA helicase aquarius beta-barrel" evidence="5">
    <location>
        <begin position="621"/>
        <end position="790"/>
    </location>
</feature>
<dbReference type="Pfam" id="PF16399">
    <property type="entry name" value="Aquarius_N_1st"/>
    <property type="match status" value="2"/>
</dbReference>
<evidence type="ECO:0000259" key="2">
    <source>
        <dbReference type="Pfam" id="PF13086"/>
    </source>
</evidence>
<evidence type="ECO:0000259" key="4">
    <source>
        <dbReference type="Pfam" id="PF16399"/>
    </source>
</evidence>
<dbReference type="CDD" id="cd18808">
    <property type="entry name" value="SF1_C_Upf1"/>
    <property type="match status" value="1"/>
</dbReference>
<feature type="domain" description="RNA helicase aquarius insertion" evidence="6">
    <location>
        <begin position="841"/>
        <end position="938"/>
    </location>
</feature>
<feature type="domain" description="DNA2/NAM7 helicase-like C-terminal" evidence="3">
    <location>
        <begin position="1256"/>
        <end position="1448"/>
    </location>
</feature>
<feature type="region of interest" description="Disordered" evidence="1">
    <location>
        <begin position="1529"/>
        <end position="1600"/>
    </location>
</feature>
<comment type="caution">
    <text evidence="7">The sequence shown here is derived from an EMBL/GenBank/DDBJ whole genome shotgun (WGS) entry which is preliminary data.</text>
</comment>
<dbReference type="FunFam" id="3.40.50.300:FF:000507">
    <property type="entry name" value="Pre-mRNA-splicing factor"/>
    <property type="match status" value="1"/>
</dbReference>
<name>A0ABD3E1M6_9LAMI</name>
<dbReference type="Proteomes" id="UP001632038">
    <property type="component" value="Unassembled WGS sequence"/>
</dbReference>
<dbReference type="PANTHER" id="PTHR10887:SF5">
    <property type="entry name" value="RNA HELICASE AQUARIUS"/>
    <property type="match status" value="1"/>
</dbReference>
<dbReference type="InterPro" id="IPR048967">
    <property type="entry name" value="Aquarius_insert"/>
</dbReference>
<dbReference type="InterPro" id="IPR041679">
    <property type="entry name" value="DNA2/NAM7-like_C"/>
</dbReference>
<evidence type="ECO:0000313" key="7">
    <source>
        <dbReference type="EMBL" id="KAL3648222.1"/>
    </source>
</evidence>
<dbReference type="Pfam" id="PF13087">
    <property type="entry name" value="AAA_12"/>
    <property type="match status" value="1"/>
</dbReference>
<sequence>MTKVHGTGVYDFRRHRVAEYPVSLDAPPLPEKSVESKPGSIAPTSITLSEIQRDRLTKTAAENWANIASSGPKKPFSSDLVNEIYYAELTVKGGRKPVPLQRVMILEVSQYLENYLWPNFSPETASFEHVMSMILMVNEKFRENVAAWICFYDRKDMFKAFLERVLRLKEGRSLTIAEKTNYLLFMINVFQMGLLEFNLRLSEVELGGSYWTVQTSEIGFHFGASFGSLHFSSLQSCSGEDAENLTNYEPIKFIEKGLLISNSLEDEIVSERIMRLASLECWHSLSYGRFQMELCFNDNLIKKWRRIAKRAKDAAKHGEAFGPTTMLEANFLRNLIEEFLKVLDSEVLSSKPETVEDSDRVDVHGTEVVDGACLLYCERFMEFLIDLLSQLPTRRLIRPLVADVAVVSKCHLSDLYRHEKGKLFAQLVDLLQYYECFEIDDHEGRQMTDDEVLQANYKRLQAFQLYAFKKIPKLRELALANIGAINTRTDLAKKLSVLSPEELRDLVCTKLKLVPKNDPWSERVDFLIEVVVSFFEKQQSQKDAINALPLYPNEQIMWDESLVPSINYSGEGCLALPKLNLQFLTLHDYLLRNFNLFRLESTYEIREDIQESVPHLLAHINNEGETAFRGWSRMAVPIKELKITEVKQPNIGEVKPSAVTAEVTFSISSYKAQIRSEWNALKEHDVLFLLSIRPSFEPLSAEEAAKATVPQKLGLQYVRGCEIIEIRDEEGTLMNDFTGRIKRDEWKPPKGELRTVTVALDTAQYHMDVCDIAEKGADDVYSTFHILMRRKPKENNFKAILESIRDLMNETCIVPDWLHDIFLGYGDPSAARWTNMSGLLGTVDFKDTFLDLDHVKKSFPNYQLRFVNSDGSDNLHPCPPFRIRFPTNLEGKVLALPGSETSTKLKDASTMEDVHSDKVELLVEAYVPPDPGPYPQDQPKQNSVRFTPTQVEAITSGIQPGLTMVVGPPGTGKTDTAVQILNVLYHNCPSQRTLIITHSNQALNDIFEKIMERDVPARYLLRLGQGEQELATDLDFSRQGRVNAMLVRRLELLGEVERLARSLQLPEDVAYTCETAGYFWLLHVYSRWEQFLAVCAENQDKPTFIKDRFPFKEFFSNTPKPIFTGQFFEKDIHAAKGCFQHLKTMFKELEECRAFELLKSTVDRSNYLMTKQAKIVAMTCTHAALKRKDFLNLGFKYDNLLMEESAQILEIETFIPMLLQRQEDGYARLKRCILIGDHHQLPPVVKNMAFQKYSHMDQSLFTRFVRLGTPYIELNAQGRARPSLARLYNWRYKDLGDLPNVRENGVFSKANAGFCYDYQLVDVPDYHGRGESAPSPWFYQNEGEAEYLVSVYIYMRLLGYPANKISILTTYNGQKLLIRDVINRRCAPYDFVGLPHKVTTVDKFQGQQNDFILLSLVRSRFVGHLRDVRRLVVAMSRARLGLYVFCRRSLFEQCYELQPTFQILLQRSDHLALNLSDVTSYTDRHVEDTGPVQLVSGVEEMANLVNYKMHIVYQAHAMSHQLNQFPAYSGQDSMETDAPIENGIENGEPSVGAMDIDMLPDVKSNDSENPDTSIKEDDGPLLSQSDETSDETVIFETLEK</sequence>
<dbReference type="InterPro" id="IPR041677">
    <property type="entry name" value="DNA2/NAM7_AAA_11"/>
</dbReference>
<dbReference type="SUPFAM" id="SSF52540">
    <property type="entry name" value="P-loop containing nucleoside triphosphate hydrolases"/>
    <property type="match status" value="1"/>
</dbReference>
<protein>
    <recommendedName>
        <fullName evidence="9">Intron-binding protein aquarius</fullName>
    </recommendedName>
</protein>
<evidence type="ECO:0000256" key="1">
    <source>
        <dbReference type="SAM" id="MobiDB-lite"/>
    </source>
</evidence>
<proteinExistence type="predicted"/>
<dbReference type="InterPro" id="IPR048966">
    <property type="entry name" value="Aquarius_b-barrel"/>
</dbReference>
<dbReference type="PIRSF" id="PIRSF038901">
    <property type="entry name" value="AQR_cwf11"/>
    <property type="match status" value="1"/>
</dbReference>
<dbReference type="Pfam" id="PF21143">
    <property type="entry name" value="Aquarius_N_2nd"/>
    <property type="match status" value="1"/>
</dbReference>
<evidence type="ECO:0000259" key="3">
    <source>
        <dbReference type="Pfam" id="PF13087"/>
    </source>
</evidence>
<dbReference type="EMBL" id="JAVIJP010000008">
    <property type="protein sequence ID" value="KAL3648222.1"/>
    <property type="molecule type" value="Genomic_DNA"/>
</dbReference>
<dbReference type="Pfam" id="PF13086">
    <property type="entry name" value="AAA_11"/>
    <property type="match status" value="1"/>
</dbReference>
<dbReference type="CDD" id="cd17935">
    <property type="entry name" value="EEXXQc_AQR"/>
    <property type="match status" value="1"/>
</dbReference>
<feature type="domain" description="RNA helicase aquarius N-terminal" evidence="4">
    <location>
        <begin position="56"/>
        <end position="191"/>
    </location>
</feature>
<dbReference type="Gene3D" id="3.40.50.300">
    <property type="entry name" value="P-loop containing nucleotide triphosphate hydrolases"/>
    <property type="match status" value="2"/>
</dbReference>
<dbReference type="Pfam" id="PF21144">
    <property type="entry name" value="Aquarius_N_3rd"/>
    <property type="match status" value="1"/>
</dbReference>
<evidence type="ECO:0000313" key="8">
    <source>
        <dbReference type="Proteomes" id="UP001632038"/>
    </source>
</evidence>
<feature type="domain" description="DNA2/NAM7 helicase helicase" evidence="2">
    <location>
        <begin position="949"/>
        <end position="1247"/>
    </location>
</feature>
<evidence type="ECO:0000259" key="6">
    <source>
        <dbReference type="Pfam" id="PF21144"/>
    </source>
</evidence>
<dbReference type="InterPro" id="IPR045055">
    <property type="entry name" value="DNA2/NAM7-like"/>
</dbReference>
<gene>
    <name evidence="7" type="ORF">CASFOL_007646</name>
</gene>
<dbReference type="InterPro" id="IPR027417">
    <property type="entry name" value="P-loop_NTPase"/>
</dbReference>
<dbReference type="InterPro" id="IPR047187">
    <property type="entry name" value="SF1_C_Upf1"/>
</dbReference>
<reference evidence="8" key="1">
    <citation type="journal article" date="2024" name="IScience">
        <title>Strigolactones Initiate the Formation of Haustorium-like Structures in Castilleja.</title>
        <authorList>
            <person name="Buerger M."/>
            <person name="Peterson D."/>
            <person name="Chory J."/>
        </authorList>
    </citation>
    <scope>NUCLEOTIDE SEQUENCE [LARGE SCALE GENOMIC DNA]</scope>
</reference>
<feature type="domain" description="RNA helicase aquarius N-terminal" evidence="4">
    <location>
        <begin position="262"/>
        <end position="539"/>
    </location>
</feature>